<proteinExistence type="predicted"/>
<gene>
    <name evidence="5" type="ORF">AM506_04250</name>
</gene>
<evidence type="ECO:0000313" key="6">
    <source>
        <dbReference type="Proteomes" id="UP000050398"/>
    </source>
</evidence>
<dbReference type="Pfam" id="PF00005">
    <property type="entry name" value="ABC_tran"/>
    <property type="match status" value="1"/>
</dbReference>
<feature type="domain" description="ABC transporter" evidence="4">
    <location>
        <begin position="2"/>
        <end position="256"/>
    </location>
</feature>
<organism evidence="5 6">
    <name type="scientific">Rossellomorea vietnamensis</name>
    <dbReference type="NCBI Taxonomy" id="218284"/>
    <lineage>
        <taxon>Bacteria</taxon>
        <taxon>Bacillati</taxon>
        <taxon>Bacillota</taxon>
        <taxon>Bacilli</taxon>
        <taxon>Bacillales</taxon>
        <taxon>Bacillaceae</taxon>
        <taxon>Rossellomorea</taxon>
    </lineage>
</organism>
<reference evidence="5 6" key="1">
    <citation type="submission" date="2015-08" db="EMBL/GenBank/DDBJ databases">
        <title>Draft Genome Sequence of Bacillus vietnamensis UCD-SED5.</title>
        <authorList>
            <person name="Lee R.D."/>
            <person name="Jospin G."/>
            <person name="Lang J.M."/>
            <person name="Coil D.A."/>
            <person name="Eisen J.A."/>
        </authorList>
    </citation>
    <scope>NUCLEOTIDE SEQUENCE [LARGE SCALE GENOMIC DNA]</scope>
    <source>
        <strain evidence="5 6">UCD-SED5</strain>
    </source>
</reference>
<keyword evidence="1" id="KW-0813">Transport</keyword>
<evidence type="ECO:0000256" key="3">
    <source>
        <dbReference type="ARBA" id="ARBA00022840"/>
    </source>
</evidence>
<dbReference type="SMART" id="SM00382">
    <property type="entry name" value="AAA"/>
    <property type="match status" value="1"/>
</dbReference>
<evidence type="ECO:0000313" key="5">
    <source>
        <dbReference type="EMBL" id="KPL60947.1"/>
    </source>
</evidence>
<dbReference type="PATRIC" id="fig|218284.4.peg.895"/>
<keyword evidence="3" id="KW-0067">ATP-binding</keyword>
<dbReference type="OrthoDB" id="9804819at2"/>
<dbReference type="GO" id="GO:0016887">
    <property type="term" value="F:ATP hydrolysis activity"/>
    <property type="evidence" value="ECO:0007669"/>
    <property type="project" value="InterPro"/>
</dbReference>
<keyword evidence="2" id="KW-0547">Nucleotide-binding</keyword>
<protein>
    <recommendedName>
        <fullName evidence="4">ABC transporter domain-containing protein</fullName>
    </recommendedName>
</protein>
<dbReference type="InterPro" id="IPR027417">
    <property type="entry name" value="P-loop_NTPase"/>
</dbReference>
<evidence type="ECO:0000256" key="2">
    <source>
        <dbReference type="ARBA" id="ARBA00022741"/>
    </source>
</evidence>
<dbReference type="RefSeq" id="WP_060671142.1">
    <property type="nucleotide sequence ID" value="NZ_LIXZ01000002.1"/>
</dbReference>
<dbReference type="InterPro" id="IPR003439">
    <property type="entry name" value="ABC_transporter-like_ATP-bd"/>
</dbReference>
<evidence type="ECO:0000259" key="4">
    <source>
        <dbReference type="PROSITE" id="PS50893"/>
    </source>
</evidence>
<dbReference type="PANTHER" id="PTHR42711:SF4">
    <property type="entry name" value="ABC TRANSPORTER RELATED"/>
    <property type="match status" value="1"/>
</dbReference>
<dbReference type="EMBL" id="LIXZ01000002">
    <property type="protein sequence ID" value="KPL60947.1"/>
    <property type="molecule type" value="Genomic_DNA"/>
</dbReference>
<sequence length="324" mass="36752">MLQVRNLGKTYEVPVRESGLKGALSSFIKRKKKEICAVTDLSFEIRKGEMVGFIGSNGAGKSTTLKMLSGILHPSRGDVTVLGFKPHQRQHVYLKKIALIRGSKPLFAPADLTALDALHMQRIIYDIDYKDFTRDLGKIVDWLQIEPYYKKPLRTLSLGERMRCGLACSLVYNPEVLFLDEPTIGLDSNAQQRIRHFLKEYNRETNATILLTSHYMEDVTQLCKRVMVIDKGRLRFDGGINHMVNQLTPYKFIVFTLEESSVLPADLSKLVIDTQDGKYTMRVSNQHVPSVTARLLSNFSILDLTVEQPPFDNTLQQLYAAEVV</sequence>
<dbReference type="InterPro" id="IPR050763">
    <property type="entry name" value="ABC_transporter_ATP-binding"/>
</dbReference>
<comment type="caution">
    <text evidence="5">The sequence shown here is derived from an EMBL/GenBank/DDBJ whole genome shotgun (WGS) entry which is preliminary data.</text>
</comment>
<dbReference type="Proteomes" id="UP000050398">
    <property type="component" value="Unassembled WGS sequence"/>
</dbReference>
<dbReference type="Gene3D" id="3.40.50.300">
    <property type="entry name" value="P-loop containing nucleotide triphosphate hydrolases"/>
    <property type="match status" value="1"/>
</dbReference>
<evidence type="ECO:0000256" key="1">
    <source>
        <dbReference type="ARBA" id="ARBA00022448"/>
    </source>
</evidence>
<name>A0A0P6WJS6_9BACI</name>
<dbReference type="InterPro" id="IPR003593">
    <property type="entry name" value="AAA+_ATPase"/>
</dbReference>
<accession>A0A0P6WJS6</accession>
<dbReference type="SUPFAM" id="SSF52540">
    <property type="entry name" value="P-loop containing nucleoside triphosphate hydrolases"/>
    <property type="match status" value="1"/>
</dbReference>
<dbReference type="PROSITE" id="PS50893">
    <property type="entry name" value="ABC_TRANSPORTER_2"/>
    <property type="match status" value="1"/>
</dbReference>
<dbReference type="PANTHER" id="PTHR42711">
    <property type="entry name" value="ABC TRANSPORTER ATP-BINDING PROTEIN"/>
    <property type="match status" value="1"/>
</dbReference>
<dbReference type="AlphaFoldDB" id="A0A0P6WJS6"/>
<dbReference type="GO" id="GO:0005524">
    <property type="term" value="F:ATP binding"/>
    <property type="evidence" value="ECO:0007669"/>
    <property type="project" value="UniProtKB-KW"/>
</dbReference>